<evidence type="ECO:0000256" key="1">
    <source>
        <dbReference type="SAM" id="Phobius"/>
    </source>
</evidence>
<dbReference type="Proteomes" id="UP000537141">
    <property type="component" value="Unassembled WGS sequence"/>
</dbReference>
<feature type="transmembrane region" description="Helical" evidence="1">
    <location>
        <begin position="44"/>
        <end position="63"/>
    </location>
</feature>
<proteinExistence type="predicted"/>
<dbReference type="EMBL" id="JACHHU010000008">
    <property type="protein sequence ID" value="MBB6542878.1"/>
    <property type="molecule type" value="Genomic_DNA"/>
</dbReference>
<comment type="caution">
    <text evidence="2">The sequence shown here is derived from an EMBL/GenBank/DDBJ whole genome shotgun (WGS) entry which is preliminary data.</text>
</comment>
<keyword evidence="1" id="KW-0812">Transmembrane</keyword>
<keyword evidence="1" id="KW-0472">Membrane</keyword>
<evidence type="ECO:0000313" key="2">
    <source>
        <dbReference type="EMBL" id="MBB6542878.1"/>
    </source>
</evidence>
<keyword evidence="3" id="KW-1185">Reference proteome</keyword>
<evidence type="ECO:0000313" key="3">
    <source>
        <dbReference type="Proteomes" id="UP000537141"/>
    </source>
</evidence>
<accession>A0A7X0TT81</accession>
<gene>
    <name evidence="2" type="ORF">HNQ55_001378</name>
</gene>
<keyword evidence="1" id="KW-1133">Transmembrane helix</keyword>
<protein>
    <submittedName>
        <fullName evidence="2">Uncharacterized protein</fullName>
    </submittedName>
</protein>
<dbReference type="AlphaFoldDB" id="A0A7X0TT81"/>
<reference evidence="2 3" key="1">
    <citation type="submission" date="2020-08" db="EMBL/GenBank/DDBJ databases">
        <title>Genomic Encyclopedia of Type Strains, Phase IV (KMG-IV): sequencing the most valuable type-strain genomes for metagenomic binning, comparative biology and taxonomic classification.</title>
        <authorList>
            <person name="Goeker M."/>
        </authorList>
    </citation>
    <scope>NUCLEOTIDE SEQUENCE [LARGE SCALE GENOMIC DNA]</scope>
    <source>
        <strain evidence="2 3">DSM 26287</strain>
    </source>
</reference>
<sequence length="68" mass="7721">MKLYEVIILSIPVKILNLIISVIPAYFLWNWIVPDIFSLPEMGLLQMTGLFILIQCLIGRGFISVNAD</sequence>
<dbReference type="RefSeq" id="WP_184423688.1">
    <property type="nucleotide sequence ID" value="NZ_AP027362.1"/>
</dbReference>
<organism evidence="2 3">
    <name type="scientific">Thalassotalea piscium</name>
    <dbReference type="NCBI Taxonomy" id="1230533"/>
    <lineage>
        <taxon>Bacteria</taxon>
        <taxon>Pseudomonadati</taxon>
        <taxon>Pseudomonadota</taxon>
        <taxon>Gammaproteobacteria</taxon>
        <taxon>Alteromonadales</taxon>
        <taxon>Colwelliaceae</taxon>
        <taxon>Thalassotalea</taxon>
    </lineage>
</organism>
<feature type="transmembrane region" description="Helical" evidence="1">
    <location>
        <begin position="7"/>
        <end position="32"/>
    </location>
</feature>
<name>A0A7X0TT81_9GAMM</name>